<evidence type="ECO:0000313" key="7">
    <source>
        <dbReference type="Proteomes" id="UP000199258"/>
    </source>
</evidence>
<dbReference type="SMART" id="SM00065">
    <property type="entry name" value="GAF"/>
    <property type="match status" value="1"/>
</dbReference>
<evidence type="ECO:0000313" key="6">
    <source>
        <dbReference type="EMBL" id="SDJ00982.1"/>
    </source>
</evidence>
<dbReference type="Pfam" id="PF03861">
    <property type="entry name" value="ANTAR"/>
    <property type="match status" value="1"/>
</dbReference>
<proteinExistence type="predicted"/>
<dbReference type="InterPro" id="IPR036388">
    <property type="entry name" value="WH-like_DNA-bd_sf"/>
</dbReference>
<dbReference type="STRING" id="335973.SAMN04488693_1459"/>
<sequence length="240" mass="26167">MNVNASMAEQLQELLISSEDADRFLEDLAVFSSKIIGDGVIVHCGVTLVRQRKATTVASSSDEARKLDEIQYGFDEGPCLEAIATQQTTVVADTRTDTRWPDYFAAVQEYGYYSMLGVPVFIGGNGGAALNFYAKEPDTFTPDIVEIAEVYAEQASRALQLAVRVAAHAEKVEDLEATLRSRTSIDLAVGAIMAQNRCTQQEAFDILARASNHQNLKLRTVADRLVEAISGKPASTHFDS</sequence>
<evidence type="ECO:0000256" key="2">
    <source>
        <dbReference type="ARBA" id="ARBA00022777"/>
    </source>
</evidence>
<dbReference type="InterPro" id="IPR012074">
    <property type="entry name" value="GAF_ANTAR"/>
</dbReference>
<dbReference type="PROSITE" id="PS50921">
    <property type="entry name" value="ANTAR"/>
    <property type="match status" value="1"/>
</dbReference>
<dbReference type="PIRSF" id="PIRSF036625">
    <property type="entry name" value="GAF_ANTAR"/>
    <property type="match status" value="1"/>
</dbReference>
<keyword evidence="1" id="KW-0808">Transferase</keyword>
<dbReference type="SUPFAM" id="SSF55781">
    <property type="entry name" value="GAF domain-like"/>
    <property type="match status" value="1"/>
</dbReference>
<reference evidence="6 7" key="1">
    <citation type="submission" date="2016-10" db="EMBL/GenBank/DDBJ databases">
        <authorList>
            <person name="de Groot N.N."/>
        </authorList>
    </citation>
    <scope>NUCLEOTIDE SEQUENCE [LARGE SCALE GENOMIC DNA]</scope>
    <source>
        <strain evidence="6 7">NP_1H</strain>
    </source>
</reference>
<dbReference type="AlphaFoldDB" id="A0A1G8Q865"/>
<accession>A0A1G8Q865</accession>
<name>A0A1G8Q865_9MICC</name>
<dbReference type="GO" id="GO:0003723">
    <property type="term" value="F:RNA binding"/>
    <property type="evidence" value="ECO:0007669"/>
    <property type="project" value="InterPro"/>
</dbReference>
<dbReference type="InterPro" id="IPR003018">
    <property type="entry name" value="GAF"/>
</dbReference>
<protein>
    <submittedName>
        <fullName evidence="6">GAF domain-containing protein</fullName>
    </submittedName>
</protein>
<evidence type="ECO:0000259" key="5">
    <source>
        <dbReference type="PROSITE" id="PS50921"/>
    </source>
</evidence>
<keyword evidence="3" id="KW-0805">Transcription regulation</keyword>
<dbReference type="Pfam" id="PF13185">
    <property type="entry name" value="GAF_2"/>
    <property type="match status" value="1"/>
</dbReference>
<feature type="domain" description="ANTAR" evidence="5">
    <location>
        <begin position="165"/>
        <end position="226"/>
    </location>
</feature>
<dbReference type="SUPFAM" id="SSF52172">
    <property type="entry name" value="CheY-like"/>
    <property type="match status" value="1"/>
</dbReference>
<keyword evidence="4" id="KW-0804">Transcription</keyword>
<evidence type="ECO:0000256" key="4">
    <source>
        <dbReference type="ARBA" id="ARBA00023163"/>
    </source>
</evidence>
<dbReference type="EMBL" id="FNDT01000045">
    <property type="protein sequence ID" value="SDJ00982.1"/>
    <property type="molecule type" value="Genomic_DNA"/>
</dbReference>
<dbReference type="GO" id="GO:0016301">
    <property type="term" value="F:kinase activity"/>
    <property type="evidence" value="ECO:0007669"/>
    <property type="project" value="UniProtKB-KW"/>
</dbReference>
<dbReference type="Proteomes" id="UP000199258">
    <property type="component" value="Unassembled WGS sequence"/>
</dbReference>
<dbReference type="RefSeq" id="WP_090588560.1">
    <property type="nucleotide sequence ID" value="NZ_FNDT01000045.1"/>
</dbReference>
<evidence type="ECO:0000256" key="3">
    <source>
        <dbReference type="ARBA" id="ARBA00023015"/>
    </source>
</evidence>
<keyword evidence="7" id="KW-1185">Reference proteome</keyword>
<dbReference type="SMART" id="SM01012">
    <property type="entry name" value="ANTAR"/>
    <property type="match status" value="1"/>
</dbReference>
<organism evidence="6 7">
    <name type="scientific">Arthrobacter subterraneus</name>
    <dbReference type="NCBI Taxonomy" id="335973"/>
    <lineage>
        <taxon>Bacteria</taxon>
        <taxon>Bacillati</taxon>
        <taxon>Actinomycetota</taxon>
        <taxon>Actinomycetes</taxon>
        <taxon>Micrococcales</taxon>
        <taxon>Micrococcaceae</taxon>
        <taxon>Arthrobacter</taxon>
    </lineage>
</organism>
<gene>
    <name evidence="6" type="ORF">SAMN04488693_1459</name>
</gene>
<dbReference type="Gene3D" id="1.10.10.10">
    <property type="entry name" value="Winged helix-like DNA-binding domain superfamily/Winged helix DNA-binding domain"/>
    <property type="match status" value="1"/>
</dbReference>
<dbReference type="InterPro" id="IPR005561">
    <property type="entry name" value="ANTAR"/>
</dbReference>
<dbReference type="Gene3D" id="3.30.450.40">
    <property type="match status" value="1"/>
</dbReference>
<keyword evidence="2" id="KW-0418">Kinase</keyword>
<dbReference type="InterPro" id="IPR011006">
    <property type="entry name" value="CheY-like_superfamily"/>
</dbReference>
<evidence type="ECO:0000256" key="1">
    <source>
        <dbReference type="ARBA" id="ARBA00022679"/>
    </source>
</evidence>
<dbReference type="InterPro" id="IPR029016">
    <property type="entry name" value="GAF-like_dom_sf"/>
</dbReference>